<protein>
    <submittedName>
        <fullName evidence="1">Uncharacterized protein</fullName>
    </submittedName>
</protein>
<accession>A0A397ZRB9</accession>
<dbReference type="EMBL" id="CM010631">
    <property type="protein sequence ID" value="RID66904.1"/>
    <property type="molecule type" value="Genomic_DNA"/>
</dbReference>
<gene>
    <name evidence="1" type="ORF">BRARA_D02015</name>
</gene>
<evidence type="ECO:0000313" key="1">
    <source>
        <dbReference type="EMBL" id="RID66904.1"/>
    </source>
</evidence>
<dbReference type="InterPro" id="IPR015946">
    <property type="entry name" value="KH_dom-like_a/b"/>
</dbReference>
<name>A0A397ZRB9_BRACM</name>
<dbReference type="AlphaFoldDB" id="A0A397ZRB9"/>
<dbReference type="Proteomes" id="UP000264353">
    <property type="component" value="Chromosome A4"/>
</dbReference>
<organism evidence="1 2">
    <name type="scientific">Brassica campestris</name>
    <name type="common">Field mustard</name>
    <dbReference type="NCBI Taxonomy" id="3711"/>
    <lineage>
        <taxon>Eukaryota</taxon>
        <taxon>Viridiplantae</taxon>
        <taxon>Streptophyta</taxon>
        <taxon>Embryophyta</taxon>
        <taxon>Tracheophyta</taxon>
        <taxon>Spermatophyta</taxon>
        <taxon>Magnoliopsida</taxon>
        <taxon>eudicotyledons</taxon>
        <taxon>Gunneridae</taxon>
        <taxon>Pentapetalae</taxon>
        <taxon>rosids</taxon>
        <taxon>malvids</taxon>
        <taxon>Brassicales</taxon>
        <taxon>Brassicaceae</taxon>
        <taxon>Brassiceae</taxon>
        <taxon>Brassica</taxon>
    </lineage>
</organism>
<evidence type="ECO:0000313" key="2">
    <source>
        <dbReference type="Proteomes" id="UP000264353"/>
    </source>
</evidence>
<dbReference type="Gene3D" id="3.30.300.20">
    <property type="match status" value="1"/>
</dbReference>
<proteinExistence type="predicted"/>
<reference evidence="1 2" key="1">
    <citation type="submission" date="2018-06" db="EMBL/GenBank/DDBJ databases">
        <title>WGS assembly of Brassica rapa FPsc.</title>
        <authorList>
            <person name="Bowman J."/>
            <person name="Kohchi T."/>
            <person name="Yamato K."/>
            <person name="Jenkins J."/>
            <person name="Shu S."/>
            <person name="Ishizaki K."/>
            <person name="Yamaoka S."/>
            <person name="Nishihama R."/>
            <person name="Nakamura Y."/>
            <person name="Berger F."/>
            <person name="Adam C."/>
            <person name="Aki S."/>
            <person name="Althoff F."/>
            <person name="Araki T."/>
            <person name="Arteaga-Vazquez M."/>
            <person name="Balasubrmanian S."/>
            <person name="Bauer D."/>
            <person name="Boehm C."/>
            <person name="Briginshaw L."/>
            <person name="Caballero-Perez J."/>
            <person name="Catarino B."/>
            <person name="Chen F."/>
            <person name="Chiyoda S."/>
            <person name="Chovatia M."/>
            <person name="Davies K."/>
            <person name="Delmans M."/>
            <person name="Demura T."/>
            <person name="Dierschke T."/>
            <person name="Dolan L."/>
            <person name="Dorantes-Acosta A."/>
            <person name="Eklund D."/>
            <person name="Florent S."/>
            <person name="Flores-Sandoval E."/>
            <person name="Fujiyama A."/>
            <person name="Fukuzawa H."/>
            <person name="Galik B."/>
            <person name="Grimanelli D."/>
            <person name="Grimwood J."/>
            <person name="Grossniklaus U."/>
            <person name="Hamada T."/>
            <person name="Haseloff J."/>
            <person name="Hetherington A."/>
            <person name="Higo A."/>
            <person name="Hirakawa Y."/>
            <person name="Hundley H."/>
            <person name="Ikeda Y."/>
            <person name="Inoue K."/>
            <person name="Inoue S."/>
            <person name="Ishida S."/>
            <person name="Jia Q."/>
            <person name="Kakita M."/>
            <person name="Kanazawa T."/>
            <person name="Kawai Y."/>
            <person name="Kawashima T."/>
            <person name="Kennedy M."/>
            <person name="Kinose K."/>
            <person name="Kinoshita T."/>
            <person name="Kohara Y."/>
            <person name="Koide E."/>
            <person name="Komatsu K."/>
            <person name="Kopischke S."/>
            <person name="Kubo M."/>
            <person name="Kyozuka J."/>
            <person name="Lagercrantz U."/>
            <person name="Lin S."/>
            <person name="Lindquist E."/>
            <person name="Lipzen A."/>
            <person name="Lu C."/>
            <person name="Luna E."/>
            <person name="Martienssen R."/>
            <person name="Minamino N."/>
            <person name="Mizutani M."/>
            <person name="Mizutani M."/>
            <person name="Mochizuki N."/>
            <person name="Monte I."/>
            <person name="Mosher R."/>
            <person name="Nagasaki H."/>
            <person name="Nakagami H."/>
            <person name="Naramoto S."/>
            <person name="Nishitani K."/>
            <person name="Ohtani M."/>
            <person name="Okamoto T."/>
            <person name="Okumura M."/>
            <person name="Phillips J."/>
            <person name="Pollak B."/>
            <person name="Reinders A."/>
            <person name="Roevekamp M."/>
            <person name="Sano R."/>
            <person name="Sawa S."/>
            <person name="Schmid M."/>
            <person name="Shirakawa M."/>
            <person name="Solano R."/>
            <person name="Spunde A."/>
            <person name="Suetsugu N."/>
            <person name="Sugano S."/>
            <person name="Sugiyama A."/>
            <person name="Sun R."/>
            <person name="Suzuki Y."/>
            <person name="Takenaka M."/>
            <person name="Takezawa D."/>
            <person name="Tomogane H."/>
            <person name="Tsuzuki M."/>
            <person name="Ueda T."/>
            <person name="Umeda M."/>
            <person name="Ward J."/>
            <person name="Watanabe Y."/>
            <person name="Yazaki K."/>
            <person name="Yokoyama R."/>
            <person name="Yoshitake Y."/>
            <person name="Yotsui I."/>
            <person name="Zachgo S."/>
            <person name="Schmutz J."/>
        </authorList>
    </citation>
    <scope>NUCLEOTIDE SEQUENCE [LARGE SCALE GENOMIC DNA]</scope>
    <source>
        <strain evidence="2">cv. B-3</strain>
    </source>
</reference>
<sequence length="81" mass="9368">MATQIRRKKKFVADGIFYAELNEVLTRELAEDGYVGAEVRCFVLYLPSSNIRQIIVHGNLQGGFAWRYLFLTNLHQTLISY</sequence>